<dbReference type="Gene3D" id="1.10.8.10">
    <property type="entry name" value="DNA helicase RuvA subunit, C-terminal domain"/>
    <property type="match status" value="1"/>
</dbReference>
<dbReference type="GO" id="GO:0102559">
    <property type="term" value="F:peptide chain release factor N(5)-glutamine methyltransferase activity"/>
    <property type="evidence" value="ECO:0007669"/>
    <property type="project" value="UniProtKB-EC"/>
</dbReference>
<dbReference type="GO" id="GO:0003676">
    <property type="term" value="F:nucleic acid binding"/>
    <property type="evidence" value="ECO:0007669"/>
    <property type="project" value="InterPro"/>
</dbReference>
<dbReference type="NCBIfam" id="TIGR00536">
    <property type="entry name" value="hemK_fam"/>
    <property type="match status" value="1"/>
</dbReference>
<dbReference type="PANTHER" id="PTHR18895">
    <property type="entry name" value="HEMK METHYLTRANSFERASE"/>
    <property type="match status" value="1"/>
</dbReference>
<reference evidence="7" key="1">
    <citation type="journal article" date="2020" name="mSystems">
        <title>Genome- and Community-Level Interaction Insights into Carbon Utilization and Element Cycling Functions of Hydrothermarchaeota in Hydrothermal Sediment.</title>
        <authorList>
            <person name="Zhou Z."/>
            <person name="Liu Y."/>
            <person name="Xu W."/>
            <person name="Pan J."/>
            <person name="Luo Z.H."/>
            <person name="Li M."/>
        </authorList>
    </citation>
    <scope>NUCLEOTIDE SEQUENCE [LARGE SCALE GENOMIC DNA]</scope>
    <source>
        <strain evidence="7">SpSt-69</strain>
    </source>
</reference>
<evidence type="ECO:0000313" key="7">
    <source>
        <dbReference type="EMBL" id="HGL18453.1"/>
    </source>
</evidence>
<dbReference type="InterPro" id="IPR029063">
    <property type="entry name" value="SAM-dependent_MTases_sf"/>
</dbReference>
<dbReference type="SUPFAM" id="SSF53335">
    <property type="entry name" value="S-adenosyl-L-methionine-dependent methyltransferases"/>
    <property type="match status" value="1"/>
</dbReference>
<dbReference type="AlphaFoldDB" id="A0A7V3ZZD8"/>
<keyword evidence="4" id="KW-0949">S-adenosyl-L-methionine</keyword>
<keyword evidence="3 7" id="KW-0808">Transferase</keyword>
<evidence type="ECO:0000256" key="4">
    <source>
        <dbReference type="ARBA" id="ARBA00022691"/>
    </source>
</evidence>
<comment type="caution">
    <text evidence="7">The sequence shown here is derived from an EMBL/GenBank/DDBJ whole genome shotgun (WGS) entry which is preliminary data.</text>
</comment>
<sequence>MKLRELYNHLVGLISQISSDARAEARWIIEEVFCNKFDFLMLENPDTENFLPKINDIIEKRVKMRIPLQYIFKKAFFFGFELFVDERVLIPRYDTEVIAEYVLSVFKGKAISWLDLGTGSGAIALVLGKYLDGFGIASDFSMDALYVARRNLRKYSVKIPLIRADLLSAFKKSSFELIVTNPPYIPYRERMNLIPEVLYEPESALFGGTAGYEITEKIIVDSLRVLVPGGSIIIETSPMCFEKLKEGEWWNFFILFKKIYDLGGELRGVHLIKRS</sequence>
<evidence type="ECO:0000256" key="5">
    <source>
        <dbReference type="ARBA" id="ARBA00048391"/>
    </source>
</evidence>
<evidence type="ECO:0000256" key="3">
    <source>
        <dbReference type="ARBA" id="ARBA00022679"/>
    </source>
</evidence>
<name>A0A7V3ZZD8_UNCW3</name>
<dbReference type="GO" id="GO:0032259">
    <property type="term" value="P:methylation"/>
    <property type="evidence" value="ECO:0007669"/>
    <property type="project" value="UniProtKB-KW"/>
</dbReference>
<accession>A0A7V3ZZD8</accession>
<dbReference type="EC" id="2.1.1.297" evidence="1"/>
<dbReference type="InterPro" id="IPR050320">
    <property type="entry name" value="N5-glutamine_MTase"/>
</dbReference>
<dbReference type="PANTHER" id="PTHR18895:SF74">
    <property type="entry name" value="MTRF1L RELEASE FACTOR GLUTAMINE METHYLTRANSFERASE"/>
    <property type="match status" value="1"/>
</dbReference>
<dbReference type="InterPro" id="IPR007848">
    <property type="entry name" value="Small_mtfrase_dom"/>
</dbReference>
<dbReference type="CDD" id="cd02440">
    <property type="entry name" value="AdoMet_MTases"/>
    <property type="match status" value="1"/>
</dbReference>
<dbReference type="InterPro" id="IPR004556">
    <property type="entry name" value="HemK-like"/>
</dbReference>
<protein>
    <recommendedName>
        <fullName evidence="1">peptide chain release factor N(5)-glutamine methyltransferase</fullName>
        <ecNumber evidence="1">2.1.1.297</ecNumber>
    </recommendedName>
</protein>
<dbReference type="Gene3D" id="3.40.50.150">
    <property type="entry name" value="Vaccinia Virus protein VP39"/>
    <property type="match status" value="1"/>
</dbReference>
<feature type="domain" description="Methyltransferase small" evidence="6">
    <location>
        <begin position="110"/>
        <end position="189"/>
    </location>
</feature>
<evidence type="ECO:0000259" key="6">
    <source>
        <dbReference type="Pfam" id="PF05175"/>
    </source>
</evidence>
<dbReference type="Pfam" id="PF05175">
    <property type="entry name" value="MTS"/>
    <property type="match status" value="1"/>
</dbReference>
<dbReference type="EMBL" id="DTDJ01000053">
    <property type="protein sequence ID" value="HGL18453.1"/>
    <property type="molecule type" value="Genomic_DNA"/>
</dbReference>
<organism evidence="7">
    <name type="scientific">candidate division WOR-3 bacterium</name>
    <dbReference type="NCBI Taxonomy" id="2052148"/>
    <lineage>
        <taxon>Bacteria</taxon>
        <taxon>Bacteria division WOR-3</taxon>
    </lineage>
</organism>
<dbReference type="PROSITE" id="PS00092">
    <property type="entry name" value="N6_MTASE"/>
    <property type="match status" value="1"/>
</dbReference>
<dbReference type="InterPro" id="IPR002052">
    <property type="entry name" value="DNA_methylase_N6_adenine_CS"/>
</dbReference>
<gene>
    <name evidence="7" type="ORF">ENU66_09020</name>
</gene>
<evidence type="ECO:0000256" key="1">
    <source>
        <dbReference type="ARBA" id="ARBA00012771"/>
    </source>
</evidence>
<proteinExistence type="predicted"/>
<comment type="catalytic activity">
    <reaction evidence="5">
        <text>L-glutaminyl-[peptide chain release factor] + S-adenosyl-L-methionine = N(5)-methyl-L-glutaminyl-[peptide chain release factor] + S-adenosyl-L-homocysteine + H(+)</text>
        <dbReference type="Rhea" id="RHEA:42896"/>
        <dbReference type="Rhea" id="RHEA-COMP:10271"/>
        <dbReference type="Rhea" id="RHEA-COMP:10272"/>
        <dbReference type="ChEBI" id="CHEBI:15378"/>
        <dbReference type="ChEBI" id="CHEBI:30011"/>
        <dbReference type="ChEBI" id="CHEBI:57856"/>
        <dbReference type="ChEBI" id="CHEBI:59789"/>
        <dbReference type="ChEBI" id="CHEBI:61891"/>
        <dbReference type="EC" id="2.1.1.297"/>
    </reaction>
</comment>
<keyword evidence="2 7" id="KW-0489">Methyltransferase</keyword>
<evidence type="ECO:0000256" key="2">
    <source>
        <dbReference type="ARBA" id="ARBA00022603"/>
    </source>
</evidence>